<keyword evidence="6" id="KW-1185">Reference proteome</keyword>
<accession>V5GIM8</accession>
<evidence type="ECO:0000256" key="1">
    <source>
        <dbReference type="ARBA" id="ARBA00023242"/>
    </source>
</evidence>
<dbReference type="Proteomes" id="UP000019377">
    <property type="component" value="Unassembled WGS sequence"/>
</dbReference>
<dbReference type="Pfam" id="PF13921">
    <property type="entry name" value="Myb_DNA-bind_6"/>
    <property type="match status" value="1"/>
</dbReference>
<evidence type="ECO:0000256" key="2">
    <source>
        <dbReference type="SAM" id="MobiDB-lite"/>
    </source>
</evidence>
<dbReference type="eggNOG" id="ENOG502S225">
    <property type="taxonomic scope" value="Eukaryota"/>
</dbReference>
<gene>
    <name evidence="5" type="ORF">PSEUBRA_SCAF4g04977</name>
</gene>
<proteinExistence type="predicted"/>
<dbReference type="PANTHER" id="PTHR46734">
    <property type="entry name" value="TELOMERIC REPEAT-BINDING FACTOR 1 TERF1"/>
    <property type="match status" value="1"/>
</dbReference>
<dbReference type="CDD" id="cd11660">
    <property type="entry name" value="SANT_TRF"/>
    <property type="match status" value="1"/>
</dbReference>
<feature type="compositionally biased region" description="Basic and acidic residues" evidence="2">
    <location>
        <begin position="14"/>
        <end position="35"/>
    </location>
</feature>
<evidence type="ECO:0000259" key="3">
    <source>
        <dbReference type="PROSITE" id="PS50090"/>
    </source>
</evidence>
<dbReference type="InterPro" id="IPR009057">
    <property type="entry name" value="Homeodomain-like_sf"/>
</dbReference>
<dbReference type="Gene3D" id="1.10.10.60">
    <property type="entry name" value="Homeodomain-like"/>
    <property type="match status" value="1"/>
</dbReference>
<organism evidence="5 6">
    <name type="scientific">Kalmanozyma brasiliensis (strain GHG001)</name>
    <name type="common">Yeast</name>
    <name type="synonym">Pseudozyma brasiliensis</name>
    <dbReference type="NCBI Taxonomy" id="1365824"/>
    <lineage>
        <taxon>Eukaryota</taxon>
        <taxon>Fungi</taxon>
        <taxon>Dikarya</taxon>
        <taxon>Basidiomycota</taxon>
        <taxon>Ustilaginomycotina</taxon>
        <taxon>Ustilaginomycetes</taxon>
        <taxon>Ustilaginales</taxon>
        <taxon>Ustilaginaceae</taxon>
        <taxon>Kalmanozyma</taxon>
    </lineage>
</organism>
<feature type="region of interest" description="Disordered" evidence="2">
    <location>
        <begin position="129"/>
        <end position="156"/>
    </location>
</feature>
<dbReference type="InterPro" id="IPR017930">
    <property type="entry name" value="Myb_dom"/>
</dbReference>
<feature type="compositionally biased region" description="Polar residues" evidence="2">
    <location>
        <begin position="130"/>
        <end position="140"/>
    </location>
</feature>
<evidence type="ECO:0000313" key="6">
    <source>
        <dbReference type="Proteomes" id="UP000019377"/>
    </source>
</evidence>
<dbReference type="PROSITE" id="PS51294">
    <property type="entry name" value="HTH_MYB"/>
    <property type="match status" value="1"/>
</dbReference>
<dbReference type="AlphaFoldDB" id="V5GIM8"/>
<evidence type="ECO:0000313" key="5">
    <source>
        <dbReference type="EMBL" id="EST05842.1"/>
    </source>
</evidence>
<dbReference type="STRING" id="1365824.V5GIM8"/>
<feature type="domain" description="HTH myb-type" evidence="4">
    <location>
        <begin position="27"/>
        <end position="59"/>
    </location>
</feature>
<dbReference type="SUPFAM" id="SSF46689">
    <property type="entry name" value="Homeodomain-like"/>
    <property type="match status" value="1"/>
</dbReference>
<dbReference type="PROSITE" id="PS50090">
    <property type="entry name" value="MYB_LIKE"/>
    <property type="match status" value="1"/>
</dbReference>
<feature type="region of interest" description="Disordered" evidence="2">
    <location>
        <begin position="81"/>
        <end position="117"/>
    </location>
</feature>
<name>V5GIM8_KALBG</name>
<feature type="region of interest" description="Disordered" evidence="2">
    <location>
        <begin position="1"/>
        <end position="35"/>
    </location>
</feature>
<reference evidence="6" key="1">
    <citation type="journal article" date="2013" name="Genome Announc.">
        <title>Draft genome sequence of Pseudozyma brasiliensis sp. nov. strain GHG001, a high producer of endo-1,4-xylanase isolated from an insect pest of sugarcane.</title>
        <authorList>
            <person name="Oliveira J.V.D.C."/>
            <person name="dos Santos R.A.C."/>
            <person name="Borges T.A."/>
            <person name="Riano-Pachon D.M."/>
            <person name="Goldman G.H."/>
        </authorList>
    </citation>
    <scope>NUCLEOTIDE SEQUENCE [LARGE SCALE GENOMIC DNA]</scope>
    <source>
        <strain evidence="6">GHG001</strain>
    </source>
</reference>
<dbReference type="EMBL" id="KI545884">
    <property type="protein sequence ID" value="EST05842.1"/>
    <property type="molecule type" value="Genomic_DNA"/>
</dbReference>
<evidence type="ECO:0000259" key="4">
    <source>
        <dbReference type="PROSITE" id="PS51294"/>
    </source>
</evidence>
<dbReference type="InterPro" id="IPR052450">
    <property type="entry name" value="TRBD-Containing_Protein"/>
</dbReference>
<dbReference type="InterPro" id="IPR001005">
    <property type="entry name" value="SANT/Myb"/>
</dbReference>
<dbReference type="HOGENOM" id="CLU_1687443_0_0_1"/>
<dbReference type="PANTHER" id="PTHR46734:SF1">
    <property type="entry name" value="TELOMERIC REPEAT-BINDING FACTOR 1"/>
    <property type="match status" value="1"/>
</dbReference>
<protein>
    <submittedName>
        <fullName evidence="5">Uncharacterized protein</fullName>
    </submittedName>
</protein>
<keyword evidence="1" id="KW-0539">Nucleus</keyword>
<dbReference type="SMART" id="SM00717">
    <property type="entry name" value="SANT"/>
    <property type="match status" value="1"/>
</dbReference>
<feature type="domain" description="Myb-like" evidence="3">
    <location>
        <begin position="27"/>
        <end position="80"/>
    </location>
</feature>
<sequence>MYPNAKTHLSKAVRGRDSDGKSIFEKGKTKERRPFTAEEDAALRAGYQHYGSHWALIAKDPIFNGQRRAIDLRDRFRNAFPEDYERAGFKPRPSKARKDRGPSASKPGQGHAARSDYVAQPDVLAWLNPAGQNMLPQSASMDMDGPSGQVPSSCTE</sequence>